<dbReference type="RefSeq" id="WP_158002854.1">
    <property type="nucleotide sequence ID" value="NZ_CP122369.1"/>
</dbReference>
<dbReference type="AlphaFoldDB" id="A0AAP6BLL3"/>
<organism evidence="1 4">
    <name type="scientific">Streptomyces acidiscabies</name>
    <dbReference type="NCBI Taxonomy" id="42234"/>
    <lineage>
        <taxon>Bacteria</taxon>
        <taxon>Bacillati</taxon>
        <taxon>Actinomycetota</taxon>
        <taxon>Actinomycetes</taxon>
        <taxon>Kitasatosporales</taxon>
        <taxon>Streptomycetaceae</taxon>
        <taxon>Streptomyces</taxon>
    </lineage>
</organism>
<name>A0AAP6BLL3_9ACTN</name>
<evidence type="ECO:0000313" key="4">
    <source>
        <dbReference type="Proteomes" id="UP001282288"/>
    </source>
</evidence>
<evidence type="ECO:0000313" key="1">
    <source>
        <dbReference type="EMBL" id="MDX2966742.1"/>
    </source>
</evidence>
<dbReference type="Proteomes" id="UP001272987">
    <property type="component" value="Unassembled WGS sequence"/>
</dbReference>
<evidence type="ECO:0000313" key="2">
    <source>
        <dbReference type="EMBL" id="MDX3025199.1"/>
    </source>
</evidence>
<sequence>MIALLELEALELTPGAVVAVIADDEAGTAHRLFGSGAVRGRPVLF</sequence>
<dbReference type="EMBL" id="JARAWP010000043">
    <property type="protein sequence ID" value="MDX3025199.1"/>
    <property type="molecule type" value="Genomic_DNA"/>
</dbReference>
<dbReference type="Proteomes" id="UP001282288">
    <property type="component" value="Unassembled WGS sequence"/>
</dbReference>
<accession>A0AAP6BLL3</accession>
<proteinExistence type="predicted"/>
<reference evidence="1 3" key="1">
    <citation type="journal article" date="2023" name="Microb. Genom.">
        <title>Mesoterricola silvestris gen. nov., sp. nov., Mesoterricola sediminis sp. nov., Geothrix oryzae sp. nov., Geothrix edaphica sp. nov., Geothrix rubra sp. nov., and Geothrix limicola sp. nov., six novel members of Acidobacteriota isolated from soils.</title>
        <authorList>
            <person name="Weisberg A.J."/>
            <person name="Pearce E."/>
            <person name="Kramer C.G."/>
            <person name="Chang J.H."/>
            <person name="Clarke C.R."/>
        </authorList>
    </citation>
    <scope>NUCLEOTIDE SEQUENCE</scope>
    <source>
        <strain evidence="2 3">NB05-1H</strain>
        <strain evidence="1">NRRL_B-16521</strain>
    </source>
</reference>
<evidence type="ECO:0000313" key="3">
    <source>
        <dbReference type="Proteomes" id="UP001272987"/>
    </source>
</evidence>
<comment type="caution">
    <text evidence="1">The sequence shown here is derived from an EMBL/GenBank/DDBJ whole genome shotgun (WGS) entry which is preliminary data.</text>
</comment>
<dbReference type="EMBL" id="JARAWC010000067">
    <property type="protein sequence ID" value="MDX2966742.1"/>
    <property type="molecule type" value="Genomic_DNA"/>
</dbReference>
<protein>
    <submittedName>
        <fullName evidence="1">Uncharacterized protein</fullName>
    </submittedName>
</protein>
<keyword evidence="3" id="KW-1185">Reference proteome</keyword>
<dbReference type="GeneID" id="69813429"/>
<gene>
    <name evidence="1" type="ORF">PV399_44640</name>
    <name evidence="2" type="ORF">PV666_46140</name>
</gene>